<gene>
    <name evidence="1" type="ORF">BST26_10425</name>
</gene>
<comment type="caution">
    <text evidence="1">The sequence shown here is derived from an EMBL/GenBank/DDBJ whole genome shotgun (WGS) entry which is preliminary data.</text>
</comment>
<proteinExistence type="predicted"/>
<name>A0A1X0DEG2_9MYCO</name>
<keyword evidence="2" id="KW-1185">Reference proteome</keyword>
<organism evidence="1 2">
    <name type="scientific">Mycolicibacterium insubricum</name>
    <dbReference type="NCBI Taxonomy" id="444597"/>
    <lineage>
        <taxon>Bacteria</taxon>
        <taxon>Bacillati</taxon>
        <taxon>Actinomycetota</taxon>
        <taxon>Actinomycetes</taxon>
        <taxon>Mycobacteriales</taxon>
        <taxon>Mycobacteriaceae</taxon>
        <taxon>Mycolicibacterium</taxon>
    </lineage>
</organism>
<dbReference type="Gene3D" id="1.10.10.2840">
    <property type="entry name" value="PucR C-terminal helix-turn-helix domain"/>
    <property type="match status" value="1"/>
</dbReference>
<dbReference type="AlphaFoldDB" id="A0A1X0DEG2"/>
<dbReference type="Proteomes" id="UP000192801">
    <property type="component" value="Unassembled WGS sequence"/>
</dbReference>
<dbReference type="STRING" id="444597.BST26_10425"/>
<evidence type="ECO:0008006" key="3">
    <source>
        <dbReference type="Google" id="ProtNLM"/>
    </source>
</evidence>
<dbReference type="EMBL" id="MVHS01000020">
    <property type="protein sequence ID" value="ORA70579.1"/>
    <property type="molecule type" value="Genomic_DNA"/>
</dbReference>
<reference evidence="1 2" key="1">
    <citation type="submission" date="2016-12" db="EMBL/GenBank/DDBJ databases">
        <title>The new phylogeny of genus Mycobacterium.</title>
        <authorList>
            <person name="Tortoli E."/>
            <person name="Trovato A."/>
            <person name="Cirillo D.M."/>
        </authorList>
    </citation>
    <scope>NUCLEOTIDE SEQUENCE [LARGE SCALE GENOMIC DNA]</scope>
    <source>
        <strain evidence="1 2">DSM 45130</strain>
    </source>
</reference>
<sequence length="322" mass="34523">MTMPEPMDARDGGALAIVRYFDGLSRKGATLDELVRAAARLAGVPAGVRYDGLTVRFAPNGRRLPETVGVGVANPEIAAHAGPVWLERRGMTQPNDELIAERLAVAAEVIGAYRAPAGLLTAIDAAHSYDMRATGLADLNIETDARVRLIATPPSVALADTLSAVVPTRYGLLRATLVTSDSDVPTGRAGLGLWVRADHAPQSWLAAVIAYRLAEPDNPIIDAVDLGALLVLAQAYDPDNPHPDVTALSRLDVRTAMILRALVEADSIRSAASALQMHHSTVQVRHEALTRELGYDPRTPVGRMRYSSAEMLRRLTIDWPTA</sequence>
<evidence type="ECO:0000313" key="1">
    <source>
        <dbReference type="EMBL" id="ORA70579.1"/>
    </source>
</evidence>
<accession>A0A1X0DEG2</accession>
<dbReference type="InterPro" id="IPR042070">
    <property type="entry name" value="PucR_C-HTH_sf"/>
</dbReference>
<protein>
    <recommendedName>
        <fullName evidence="3">PucR C-terminal helix-turn-helix domain-containing protein</fullName>
    </recommendedName>
</protein>
<evidence type="ECO:0000313" key="2">
    <source>
        <dbReference type="Proteomes" id="UP000192801"/>
    </source>
</evidence>